<protein>
    <submittedName>
        <fullName evidence="1">Uncharacterized protein</fullName>
    </submittedName>
</protein>
<proteinExistence type="predicted"/>
<evidence type="ECO:0000313" key="1">
    <source>
        <dbReference type="EMBL" id="JAH46885.1"/>
    </source>
</evidence>
<reference evidence="1" key="2">
    <citation type="journal article" date="2015" name="Fish Shellfish Immunol.">
        <title>Early steps in the European eel (Anguilla anguilla)-Vibrio vulnificus interaction in the gills: Role of the RtxA13 toxin.</title>
        <authorList>
            <person name="Callol A."/>
            <person name="Pajuelo D."/>
            <person name="Ebbesson L."/>
            <person name="Teles M."/>
            <person name="MacKenzie S."/>
            <person name="Amaro C."/>
        </authorList>
    </citation>
    <scope>NUCLEOTIDE SEQUENCE</scope>
</reference>
<reference evidence="1" key="1">
    <citation type="submission" date="2014-11" db="EMBL/GenBank/DDBJ databases">
        <authorList>
            <person name="Amaro Gonzalez C."/>
        </authorList>
    </citation>
    <scope>NUCLEOTIDE SEQUENCE</scope>
</reference>
<name>A0A0E9T1Q9_ANGAN</name>
<organism evidence="1">
    <name type="scientific">Anguilla anguilla</name>
    <name type="common">European freshwater eel</name>
    <name type="synonym">Muraena anguilla</name>
    <dbReference type="NCBI Taxonomy" id="7936"/>
    <lineage>
        <taxon>Eukaryota</taxon>
        <taxon>Metazoa</taxon>
        <taxon>Chordata</taxon>
        <taxon>Craniata</taxon>
        <taxon>Vertebrata</taxon>
        <taxon>Euteleostomi</taxon>
        <taxon>Actinopterygii</taxon>
        <taxon>Neopterygii</taxon>
        <taxon>Teleostei</taxon>
        <taxon>Anguilliformes</taxon>
        <taxon>Anguillidae</taxon>
        <taxon>Anguilla</taxon>
    </lineage>
</organism>
<dbReference type="EMBL" id="GBXM01061692">
    <property type="protein sequence ID" value="JAH46885.1"/>
    <property type="molecule type" value="Transcribed_RNA"/>
</dbReference>
<sequence length="49" mass="5473">MDTRWNSAHARIFHSPCHNWVSHVTGLSVRTVISIQPACLCVTSKAPWA</sequence>
<accession>A0A0E9T1Q9</accession>
<dbReference type="AlphaFoldDB" id="A0A0E9T1Q9"/>